<comment type="similarity">
    <text evidence="2 11">Belongs to the peptidase M14 family.</text>
</comment>
<dbReference type="Proteomes" id="UP000250275">
    <property type="component" value="Unassembled WGS sequence"/>
</dbReference>
<dbReference type="Pfam" id="PF02244">
    <property type="entry name" value="Propep_M14"/>
    <property type="match status" value="1"/>
</dbReference>
<evidence type="ECO:0000313" key="14">
    <source>
        <dbReference type="Proteomes" id="UP000250275"/>
    </source>
</evidence>
<dbReference type="PROSITE" id="PS52035">
    <property type="entry name" value="PEPTIDASE_M14"/>
    <property type="match status" value="1"/>
</dbReference>
<proteinExistence type="inferred from homology"/>
<dbReference type="FunFam" id="3.40.630.10:FF:000001">
    <property type="entry name" value="Carboxypeptidase B"/>
    <property type="match status" value="1"/>
</dbReference>
<dbReference type="GO" id="GO:0006508">
    <property type="term" value="P:proteolysis"/>
    <property type="evidence" value="ECO:0007669"/>
    <property type="project" value="UniProtKB-KW"/>
</dbReference>
<keyword evidence="9" id="KW-0482">Metalloprotease</keyword>
<dbReference type="InterPro" id="IPR000834">
    <property type="entry name" value="Peptidase_M14"/>
</dbReference>
<comment type="cofactor">
    <cofactor evidence="1">
        <name>Zn(2+)</name>
        <dbReference type="ChEBI" id="CHEBI:29105"/>
    </cofactor>
</comment>
<feature type="non-terminal residue" evidence="13">
    <location>
        <position position="1"/>
    </location>
</feature>
<keyword evidence="7" id="KW-0378">Hydrolase</keyword>
<evidence type="ECO:0000256" key="3">
    <source>
        <dbReference type="ARBA" id="ARBA00022645"/>
    </source>
</evidence>
<dbReference type="InterPro" id="IPR036990">
    <property type="entry name" value="M14A-like_propep"/>
</dbReference>
<accession>A0A310STC7</accession>
<feature type="domain" description="Peptidase M14" evidence="12">
    <location>
        <begin position="99"/>
        <end position="387"/>
    </location>
</feature>
<feature type="active site" description="Proton donor/acceptor" evidence="11">
    <location>
        <position position="354"/>
    </location>
</feature>
<dbReference type="Pfam" id="PF00246">
    <property type="entry name" value="Peptidase_M14"/>
    <property type="match status" value="1"/>
</dbReference>
<dbReference type="PANTHER" id="PTHR11705">
    <property type="entry name" value="PROTEASE FAMILY M14 CARBOXYPEPTIDASE A,B"/>
    <property type="match status" value="1"/>
</dbReference>
<organism evidence="13 14">
    <name type="scientific">Eufriesea mexicana</name>
    <dbReference type="NCBI Taxonomy" id="516756"/>
    <lineage>
        <taxon>Eukaryota</taxon>
        <taxon>Metazoa</taxon>
        <taxon>Ecdysozoa</taxon>
        <taxon>Arthropoda</taxon>
        <taxon>Hexapoda</taxon>
        <taxon>Insecta</taxon>
        <taxon>Pterygota</taxon>
        <taxon>Neoptera</taxon>
        <taxon>Endopterygota</taxon>
        <taxon>Hymenoptera</taxon>
        <taxon>Apocrita</taxon>
        <taxon>Aculeata</taxon>
        <taxon>Apoidea</taxon>
        <taxon>Anthophila</taxon>
        <taxon>Apidae</taxon>
        <taxon>Eufriesea</taxon>
    </lineage>
</organism>
<dbReference type="SUPFAM" id="SSF54897">
    <property type="entry name" value="Protease propeptides/inhibitors"/>
    <property type="match status" value="1"/>
</dbReference>
<evidence type="ECO:0000256" key="7">
    <source>
        <dbReference type="ARBA" id="ARBA00022801"/>
    </source>
</evidence>
<dbReference type="OrthoDB" id="3626597at2759"/>
<dbReference type="EMBL" id="KQ760434">
    <property type="protein sequence ID" value="OAD60349.1"/>
    <property type="molecule type" value="Genomic_DNA"/>
</dbReference>
<evidence type="ECO:0000256" key="9">
    <source>
        <dbReference type="ARBA" id="ARBA00023049"/>
    </source>
</evidence>
<dbReference type="GO" id="GO:0008270">
    <property type="term" value="F:zinc ion binding"/>
    <property type="evidence" value="ECO:0007669"/>
    <property type="project" value="InterPro"/>
</dbReference>
<keyword evidence="14" id="KW-1185">Reference proteome</keyword>
<dbReference type="AlphaFoldDB" id="A0A310STC7"/>
<dbReference type="CDD" id="cd03860">
    <property type="entry name" value="M14_CP_A-B_like"/>
    <property type="match status" value="1"/>
</dbReference>
<dbReference type="SUPFAM" id="SSF53187">
    <property type="entry name" value="Zn-dependent exopeptidases"/>
    <property type="match status" value="1"/>
</dbReference>
<keyword evidence="10" id="KW-1015">Disulfide bond</keyword>
<sequence length="387" mass="44282">RMQSLHVSYKTPEEFSLLKNFVDTPGFDFMKSTSDFVDVMVTADKVEAFKTLLEENHMNYTIMIEDVHEAVTEERITQEVERRLRMRSRATSGKFPFTYYPNYKEVTDYLEYIANTHNDIATVYTIGHTYEGRPMKLLKLSTGEKKRAIFIDGGIHAREWIAPVTALYFIDQIVENNEELLRLTDWYILPVLNPDGYEFTHSRISNRLWRKTRSDIGSACKGVDGNRNYDIAWMTIGASSNPCSDTYAGPKAFSELETTYMSKFILDRKQQIKAYITLHSYGQYILYPWGYTTELPRNVMQLKRLATKCADAIAEYRGTRYIFGTSSNALYPSAGGGDDWAMAKAGINMSFTYELPGGDSGFLLPVSEIKPVGIETFEAMKVIHKHV</sequence>
<dbReference type="GO" id="GO:0004181">
    <property type="term" value="F:metallocarboxypeptidase activity"/>
    <property type="evidence" value="ECO:0007669"/>
    <property type="project" value="InterPro"/>
</dbReference>
<evidence type="ECO:0000256" key="8">
    <source>
        <dbReference type="ARBA" id="ARBA00022833"/>
    </source>
</evidence>
<keyword evidence="8" id="KW-0862">Zinc</keyword>
<keyword evidence="5" id="KW-0479">Metal-binding</keyword>
<dbReference type="Gene3D" id="3.30.70.340">
    <property type="entry name" value="Metallocarboxypeptidase-like"/>
    <property type="match status" value="1"/>
</dbReference>
<dbReference type="SMART" id="SM00631">
    <property type="entry name" value="Zn_pept"/>
    <property type="match status" value="1"/>
</dbReference>
<keyword evidence="6" id="KW-0732">Signal</keyword>
<keyword evidence="4" id="KW-0645">Protease</keyword>
<evidence type="ECO:0000256" key="2">
    <source>
        <dbReference type="ARBA" id="ARBA00005988"/>
    </source>
</evidence>
<evidence type="ECO:0000256" key="4">
    <source>
        <dbReference type="ARBA" id="ARBA00022670"/>
    </source>
</evidence>
<evidence type="ECO:0000256" key="5">
    <source>
        <dbReference type="ARBA" id="ARBA00022723"/>
    </source>
</evidence>
<keyword evidence="3 13" id="KW-0121">Carboxypeptidase</keyword>
<evidence type="ECO:0000313" key="13">
    <source>
        <dbReference type="EMBL" id="OAD60349.1"/>
    </source>
</evidence>
<evidence type="ECO:0000259" key="12">
    <source>
        <dbReference type="PROSITE" id="PS52035"/>
    </source>
</evidence>
<evidence type="ECO:0000256" key="10">
    <source>
        <dbReference type="ARBA" id="ARBA00023157"/>
    </source>
</evidence>
<dbReference type="PANTHER" id="PTHR11705:SF140">
    <property type="entry name" value="FI02848P-RELATED"/>
    <property type="match status" value="1"/>
</dbReference>
<dbReference type="PRINTS" id="PR00765">
    <property type="entry name" value="CRBOXYPTASEA"/>
</dbReference>
<name>A0A310STC7_9HYME</name>
<gene>
    <name evidence="13" type="ORF">WN48_05914</name>
</gene>
<evidence type="ECO:0000256" key="6">
    <source>
        <dbReference type="ARBA" id="ARBA00022729"/>
    </source>
</evidence>
<evidence type="ECO:0000256" key="11">
    <source>
        <dbReference type="PROSITE-ProRule" id="PRU01379"/>
    </source>
</evidence>
<dbReference type="GO" id="GO:0005615">
    <property type="term" value="C:extracellular space"/>
    <property type="evidence" value="ECO:0007669"/>
    <property type="project" value="TreeGrafter"/>
</dbReference>
<reference evidence="13 14" key="1">
    <citation type="submission" date="2015-07" db="EMBL/GenBank/DDBJ databases">
        <title>The genome of Eufriesea mexicana.</title>
        <authorList>
            <person name="Pan H."/>
            <person name="Kapheim K."/>
        </authorList>
    </citation>
    <scope>NUCLEOTIDE SEQUENCE [LARGE SCALE GENOMIC DNA]</scope>
    <source>
        <strain evidence="13">0111107269</strain>
        <tissue evidence="13">Whole body</tissue>
    </source>
</reference>
<protein>
    <submittedName>
        <fullName evidence="13">Carboxypeptidase B</fullName>
    </submittedName>
</protein>
<dbReference type="Gene3D" id="3.40.630.10">
    <property type="entry name" value="Zn peptidases"/>
    <property type="match status" value="1"/>
</dbReference>
<evidence type="ECO:0000256" key="1">
    <source>
        <dbReference type="ARBA" id="ARBA00001947"/>
    </source>
</evidence>
<feature type="non-terminal residue" evidence="13">
    <location>
        <position position="387"/>
    </location>
</feature>
<dbReference type="InterPro" id="IPR003146">
    <property type="entry name" value="M14A_act_pep"/>
</dbReference>